<proteinExistence type="predicted"/>
<keyword evidence="2" id="KW-1185">Reference proteome</keyword>
<dbReference type="RefSeq" id="WP_109018936.1">
    <property type="nucleotide sequence ID" value="NZ_AP025028.1"/>
</dbReference>
<name>A0ABM7UIP0_9LEPT</name>
<sequence length="180" mass="20928">MSRISLTEYNSVSTEVKKEYDYQIDKNGRITNMKRTLLHSLPAYKSYMEWYVLKDELVPFLGERAFTIFSHAISAETDCLICSTFFRRILIEWGESPESLKLNKREQLLVDFGREIVNRSNQVSDALFDQLKEVFTEKEIVLLTSFAGIMIATNLLNNVLKIPLDEYLEPFTKTKGQSHE</sequence>
<organism evidence="1 2">
    <name type="scientific">Leptospira kobayashii</name>
    <dbReference type="NCBI Taxonomy" id="1917830"/>
    <lineage>
        <taxon>Bacteria</taxon>
        <taxon>Pseudomonadati</taxon>
        <taxon>Spirochaetota</taxon>
        <taxon>Spirochaetia</taxon>
        <taxon>Leptospirales</taxon>
        <taxon>Leptospiraceae</taxon>
        <taxon>Leptospira</taxon>
    </lineage>
</organism>
<dbReference type="EMBL" id="AP025028">
    <property type="protein sequence ID" value="BDA78513.1"/>
    <property type="molecule type" value="Genomic_DNA"/>
</dbReference>
<gene>
    <name evidence="1" type="ORF">LPTSP3_g14430</name>
</gene>
<dbReference type="Proteomes" id="UP000245263">
    <property type="component" value="Chromosome 1"/>
</dbReference>
<dbReference type="SUPFAM" id="SSF69118">
    <property type="entry name" value="AhpD-like"/>
    <property type="match status" value="1"/>
</dbReference>
<evidence type="ECO:0000313" key="1">
    <source>
        <dbReference type="EMBL" id="BDA78513.1"/>
    </source>
</evidence>
<accession>A0ABM7UIP0</accession>
<evidence type="ECO:0000313" key="2">
    <source>
        <dbReference type="Proteomes" id="UP000245263"/>
    </source>
</evidence>
<reference evidence="1 2" key="1">
    <citation type="submission" date="2021-08" db="EMBL/GenBank/DDBJ databases">
        <title>Complete genome sequence of Leptospira kobayashii strain E30.</title>
        <authorList>
            <person name="Nakao R."/>
            <person name="Nakamura S."/>
            <person name="Masuzawa T."/>
            <person name="Koizumi N."/>
        </authorList>
    </citation>
    <scope>NUCLEOTIDE SEQUENCE [LARGE SCALE GENOMIC DNA]</scope>
    <source>
        <strain evidence="1 2">E30</strain>
    </source>
</reference>
<dbReference type="InterPro" id="IPR029032">
    <property type="entry name" value="AhpD-like"/>
</dbReference>
<evidence type="ECO:0008006" key="3">
    <source>
        <dbReference type="Google" id="ProtNLM"/>
    </source>
</evidence>
<protein>
    <recommendedName>
        <fullName evidence="3">Carboxymuconolactone decarboxylase family protein</fullName>
    </recommendedName>
</protein>
<dbReference type="Gene3D" id="1.20.1290.10">
    <property type="entry name" value="AhpD-like"/>
    <property type="match status" value="1"/>
</dbReference>